<evidence type="ECO:0000313" key="1">
    <source>
        <dbReference type="EMBL" id="TNN85176.1"/>
    </source>
</evidence>
<comment type="caution">
    <text evidence="1">The sequence shown here is derived from an EMBL/GenBank/DDBJ whole genome shotgun (WGS) entry which is preliminary data.</text>
</comment>
<sequence length="97" mass="10121">MAPSGPALPTAPRIDSTPTTCRALNGPVWSKEYAADKFNFLSGEVEPPAVALTSVCEERGSAQGTLDFSGPLGRSFLIIGAALRGAESSAWRLVEPC</sequence>
<dbReference type="AlphaFoldDB" id="A0A4Z2J4S3"/>
<accession>A0A4Z2J4S3</accession>
<dbReference type="EMBL" id="SRLO01000022">
    <property type="protein sequence ID" value="TNN85176.1"/>
    <property type="molecule type" value="Genomic_DNA"/>
</dbReference>
<gene>
    <name evidence="1" type="ORF">EYF80_004526</name>
</gene>
<keyword evidence="2" id="KW-1185">Reference proteome</keyword>
<reference evidence="1 2" key="1">
    <citation type="submission" date="2019-03" db="EMBL/GenBank/DDBJ databases">
        <title>First draft genome of Liparis tanakae, snailfish: a comprehensive survey of snailfish specific genes.</title>
        <authorList>
            <person name="Kim W."/>
            <person name="Song I."/>
            <person name="Jeong J.-H."/>
            <person name="Kim D."/>
            <person name="Kim S."/>
            <person name="Ryu S."/>
            <person name="Song J.Y."/>
            <person name="Lee S.K."/>
        </authorList>
    </citation>
    <scope>NUCLEOTIDE SEQUENCE [LARGE SCALE GENOMIC DNA]</scope>
    <source>
        <tissue evidence="1">Muscle</tissue>
    </source>
</reference>
<organism evidence="1 2">
    <name type="scientific">Liparis tanakae</name>
    <name type="common">Tanaka's snailfish</name>
    <dbReference type="NCBI Taxonomy" id="230148"/>
    <lineage>
        <taxon>Eukaryota</taxon>
        <taxon>Metazoa</taxon>
        <taxon>Chordata</taxon>
        <taxon>Craniata</taxon>
        <taxon>Vertebrata</taxon>
        <taxon>Euteleostomi</taxon>
        <taxon>Actinopterygii</taxon>
        <taxon>Neopterygii</taxon>
        <taxon>Teleostei</taxon>
        <taxon>Neoteleostei</taxon>
        <taxon>Acanthomorphata</taxon>
        <taxon>Eupercaria</taxon>
        <taxon>Perciformes</taxon>
        <taxon>Cottioidei</taxon>
        <taxon>Cottales</taxon>
        <taxon>Liparidae</taxon>
        <taxon>Liparis</taxon>
    </lineage>
</organism>
<proteinExistence type="predicted"/>
<name>A0A4Z2J4S3_9TELE</name>
<dbReference type="Proteomes" id="UP000314294">
    <property type="component" value="Unassembled WGS sequence"/>
</dbReference>
<evidence type="ECO:0000313" key="2">
    <source>
        <dbReference type="Proteomes" id="UP000314294"/>
    </source>
</evidence>
<protein>
    <submittedName>
        <fullName evidence="1">Uncharacterized protein</fullName>
    </submittedName>
</protein>